<keyword evidence="13" id="KW-0472">Membrane</keyword>
<keyword evidence="16" id="KW-1185">Reference proteome</keyword>
<evidence type="ECO:0000256" key="8">
    <source>
        <dbReference type="ARBA" id="ARBA00022692"/>
    </source>
</evidence>
<evidence type="ECO:0000256" key="7">
    <source>
        <dbReference type="ARBA" id="ARBA00022547"/>
    </source>
</evidence>
<dbReference type="GO" id="GO:0015986">
    <property type="term" value="P:proton motive force-driven ATP synthesis"/>
    <property type="evidence" value="ECO:0007669"/>
    <property type="project" value="InterPro"/>
</dbReference>
<dbReference type="Pfam" id="PF05405">
    <property type="entry name" value="Mt_ATP-synt_B"/>
    <property type="match status" value="1"/>
</dbReference>
<comment type="subunit">
    <text evidence="4">F-type ATPases have 2 components, CF(1) - the catalytic core - and CF(0) - the membrane proton channel. CF(1) has five subunits: alpha(3), beta(3), gamma(1), delta(1), epsilon(1). CF(0) has three main subunits: a, b and c.</text>
</comment>
<evidence type="ECO:0000256" key="6">
    <source>
        <dbReference type="ARBA" id="ARBA00022448"/>
    </source>
</evidence>
<keyword evidence="14" id="KW-0066">ATP synthesis</keyword>
<keyword evidence="12" id="KW-0496">Mitochondrion</keyword>
<name>A0A9J6AXE8_SOLCO</name>
<comment type="function">
    <text evidence="1">This is one of the chains of the nonenzymatic component (CF(0) subunit) of the mitochondrial ATPase complex.</text>
</comment>
<keyword evidence="9" id="KW-0375">Hydrogen ion transport</keyword>
<reference evidence="15 16" key="1">
    <citation type="submission" date="2020-09" db="EMBL/GenBank/DDBJ databases">
        <title>De no assembly of potato wild relative species, Solanum commersonii.</title>
        <authorList>
            <person name="Cho K."/>
        </authorList>
    </citation>
    <scope>NUCLEOTIDE SEQUENCE [LARGE SCALE GENOMIC DNA]</scope>
    <source>
        <strain evidence="15">LZ3.2</strain>
        <tissue evidence="15">Leaf</tissue>
    </source>
</reference>
<evidence type="ECO:0000256" key="2">
    <source>
        <dbReference type="ARBA" id="ARBA00004304"/>
    </source>
</evidence>
<evidence type="ECO:0000256" key="11">
    <source>
        <dbReference type="ARBA" id="ARBA00023065"/>
    </source>
</evidence>
<comment type="similarity">
    <text evidence="3">Belongs to the ATPase protein MI25 family.</text>
</comment>
<evidence type="ECO:0000256" key="5">
    <source>
        <dbReference type="ARBA" id="ARBA00017388"/>
    </source>
</evidence>
<dbReference type="GO" id="GO:0045259">
    <property type="term" value="C:proton-transporting ATP synthase complex"/>
    <property type="evidence" value="ECO:0007669"/>
    <property type="project" value="UniProtKB-KW"/>
</dbReference>
<dbReference type="Proteomes" id="UP000824120">
    <property type="component" value="Chromosome 1"/>
</dbReference>
<evidence type="ECO:0000256" key="3">
    <source>
        <dbReference type="ARBA" id="ARBA00009281"/>
    </source>
</evidence>
<sequence length="101" mass="11222">MTLFTEMSAVWLATLKAYPLRSTPFVDYALLGDDILITDKKAIQEESEQFPNPNEVVPPESNEQQQLLRISLRICGTVVESLPMANCLDVNCGSVHAQVDI</sequence>
<comment type="caution">
    <text evidence="15">The sequence shown here is derived from an EMBL/GenBank/DDBJ whole genome shotgun (WGS) entry which is preliminary data.</text>
</comment>
<evidence type="ECO:0000256" key="13">
    <source>
        <dbReference type="ARBA" id="ARBA00023136"/>
    </source>
</evidence>
<organism evidence="15 16">
    <name type="scientific">Solanum commersonii</name>
    <name type="common">Commerson's wild potato</name>
    <name type="synonym">Commerson's nightshade</name>
    <dbReference type="NCBI Taxonomy" id="4109"/>
    <lineage>
        <taxon>Eukaryota</taxon>
        <taxon>Viridiplantae</taxon>
        <taxon>Streptophyta</taxon>
        <taxon>Embryophyta</taxon>
        <taxon>Tracheophyta</taxon>
        <taxon>Spermatophyta</taxon>
        <taxon>Magnoliopsida</taxon>
        <taxon>eudicotyledons</taxon>
        <taxon>Gunneridae</taxon>
        <taxon>Pentapetalae</taxon>
        <taxon>asterids</taxon>
        <taxon>lamiids</taxon>
        <taxon>Solanales</taxon>
        <taxon>Solanaceae</taxon>
        <taxon>Solanoideae</taxon>
        <taxon>Solaneae</taxon>
        <taxon>Solanum</taxon>
    </lineage>
</organism>
<evidence type="ECO:0000256" key="1">
    <source>
        <dbReference type="ARBA" id="ARBA00003096"/>
    </source>
</evidence>
<evidence type="ECO:0000313" key="15">
    <source>
        <dbReference type="EMBL" id="KAG5629049.1"/>
    </source>
</evidence>
<keyword evidence="8" id="KW-0812">Transmembrane</keyword>
<evidence type="ECO:0000256" key="12">
    <source>
        <dbReference type="ARBA" id="ARBA00023128"/>
    </source>
</evidence>
<dbReference type="OrthoDB" id="1750590at2759"/>
<dbReference type="PANTHER" id="PTHR37774">
    <property type="entry name" value="ATP SYNTHASE PROTEIN MI25-RELATED"/>
    <property type="match status" value="1"/>
</dbReference>
<dbReference type="AlphaFoldDB" id="A0A9J6AXE8"/>
<dbReference type="InterPro" id="IPR008688">
    <property type="entry name" value="ATP_synth_Bsub_B/MI25"/>
</dbReference>
<protein>
    <recommendedName>
        <fullName evidence="5">ATP synthase protein MI25</fullName>
    </recommendedName>
</protein>
<accession>A0A9J6AXE8</accession>
<gene>
    <name evidence="15" type="ORF">H5410_000766</name>
</gene>
<comment type="subcellular location">
    <subcellularLocation>
        <location evidence="2">Mitochondrion membrane</location>
        <topology evidence="2">Single-pass membrane protein</topology>
    </subcellularLocation>
</comment>
<dbReference type="GO" id="GO:0031966">
    <property type="term" value="C:mitochondrial membrane"/>
    <property type="evidence" value="ECO:0007669"/>
    <property type="project" value="UniProtKB-SubCell"/>
</dbReference>
<keyword evidence="7" id="KW-0138">CF(0)</keyword>
<evidence type="ECO:0000256" key="9">
    <source>
        <dbReference type="ARBA" id="ARBA00022781"/>
    </source>
</evidence>
<keyword evidence="6" id="KW-0813">Transport</keyword>
<dbReference type="GO" id="GO:0015078">
    <property type="term" value="F:proton transmembrane transporter activity"/>
    <property type="evidence" value="ECO:0007669"/>
    <property type="project" value="InterPro"/>
</dbReference>
<proteinExistence type="inferred from homology"/>
<evidence type="ECO:0000313" key="16">
    <source>
        <dbReference type="Proteomes" id="UP000824120"/>
    </source>
</evidence>
<dbReference type="PANTHER" id="PTHR37774:SF4">
    <property type="entry name" value="ATP SYNTHASE PROTEIN MI25"/>
    <property type="match status" value="1"/>
</dbReference>
<keyword evidence="10" id="KW-1133">Transmembrane helix</keyword>
<evidence type="ECO:0000256" key="10">
    <source>
        <dbReference type="ARBA" id="ARBA00022989"/>
    </source>
</evidence>
<dbReference type="InterPro" id="IPR044988">
    <property type="entry name" value="MI25_plants"/>
</dbReference>
<keyword evidence="11" id="KW-0406">Ion transport</keyword>
<evidence type="ECO:0000256" key="4">
    <source>
        <dbReference type="ARBA" id="ARBA00011648"/>
    </source>
</evidence>
<evidence type="ECO:0000256" key="14">
    <source>
        <dbReference type="ARBA" id="ARBA00023310"/>
    </source>
</evidence>
<dbReference type="EMBL" id="JACXVP010000001">
    <property type="protein sequence ID" value="KAG5629049.1"/>
    <property type="molecule type" value="Genomic_DNA"/>
</dbReference>